<keyword evidence="3" id="KW-1185">Reference proteome</keyword>
<name>A0ABR2MZZ6_9ASPA</name>
<evidence type="ECO:0000313" key="3">
    <source>
        <dbReference type="Proteomes" id="UP001412067"/>
    </source>
</evidence>
<evidence type="ECO:0000313" key="2">
    <source>
        <dbReference type="EMBL" id="KAK8968976.1"/>
    </source>
</evidence>
<gene>
    <name evidence="2" type="primary">MED26B</name>
    <name evidence="2" type="ORF">KSP40_PGU018405</name>
</gene>
<comment type="caution">
    <text evidence="2">The sequence shown here is derived from an EMBL/GenBank/DDBJ whole genome shotgun (WGS) entry which is preliminary data.</text>
</comment>
<proteinExistence type="predicted"/>
<feature type="compositionally biased region" description="Basic and acidic residues" evidence="1">
    <location>
        <begin position="202"/>
        <end position="213"/>
    </location>
</feature>
<feature type="region of interest" description="Disordered" evidence="1">
    <location>
        <begin position="188"/>
        <end position="213"/>
    </location>
</feature>
<dbReference type="Proteomes" id="UP001412067">
    <property type="component" value="Unassembled WGS sequence"/>
</dbReference>
<dbReference type="PANTHER" id="PTHR46554">
    <property type="entry name" value="MEDIATOR OF RNA POLYMERASE II TRANSCRIPTION SUBUNIT 26A-RELATED"/>
    <property type="match status" value="1"/>
</dbReference>
<accession>A0ABR2MZZ6</accession>
<reference evidence="2 3" key="1">
    <citation type="journal article" date="2022" name="Nat. Plants">
        <title>Genomes of leafy and leafless Platanthera orchids illuminate the evolution of mycoheterotrophy.</title>
        <authorList>
            <person name="Li M.H."/>
            <person name="Liu K.W."/>
            <person name="Li Z."/>
            <person name="Lu H.C."/>
            <person name="Ye Q.L."/>
            <person name="Zhang D."/>
            <person name="Wang J.Y."/>
            <person name="Li Y.F."/>
            <person name="Zhong Z.M."/>
            <person name="Liu X."/>
            <person name="Yu X."/>
            <person name="Liu D.K."/>
            <person name="Tu X.D."/>
            <person name="Liu B."/>
            <person name="Hao Y."/>
            <person name="Liao X.Y."/>
            <person name="Jiang Y.T."/>
            <person name="Sun W.H."/>
            <person name="Chen J."/>
            <person name="Chen Y.Q."/>
            <person name="Ai Y."/>
            <person name="Zhai J.W."/>
            <person name="Wu S.S."/>
            <person name="Zhou Z."/>
            <person name="Hsiao Y.Y."/>
            <person name="Wu W.L."/>
            <person name="Chen Y.Y."/>
            <person name="Lin Y.F."/>
            <person name="Hsu J.L."/>
            <person name="Li C.Y."/>
            <person name="Wang Z.W."/>
            <person name="Zhao X."/>
            <person name="Zhong W.Y."/>
            <person name="Ma X.K."/>
            <person name="Ma L."/>
            <person name="Huang J."/>
            <person name="Chen G.Z."/>
            <person name="Huang M.Z."/>
            <person name="Huang L."/>
            <person name="Peng D.H."/>
            <person name="Luo Y.B."/>
            <person name="Zou S.Q."/>
            <person name="Chen S.P."/>
            <person name="Lan S."/>
            <person name="Tsai W.C."/>
            <person name="Van de Peer Y."/>
            <person name="Liu Z.J."/>
        </authorList>
    </citation>
    <scope>NUCLEOTIDE SEQUENCE [LARGE SCALE GENOMIC DNA]</scope>
    <source>
        <strain evidence="2">Lor288</strain>
    </source>
</reference>
<dbReference type="EMBL" id="JBBWWR010000003">
    <property type="protein sequence ID" value="KAK8968976.1"/>
    <property type="molecule type" value="Genomic_DNA"/>
</dbReference>
<sequence length="415" mass="47730">MTRFSSAHWHPTTSSRKLWTCQVVGASSAARRRPAGKATFSLDCTAEASRRCQQLRHIIYFFFKDKQITPKTNLLAKTERSSFCYPKNAIKLTCGCKQFYIFYTIKFGRTALVYLFIMLLKCRNRRTTRKLYSGQSWSWQRECFTKDIPRRREVCAFVYFSQLEFTGHCLLFEFVWCNSEETANNTNGGVLRTSEATGEPASEAKEPARKVEEAGKKLGQRPTLIFAAQKANWPSSRVVNYWRRLFRSAGADIFEVIEKAIVVAAMDCPKEFRSRRDGIAEKLFSVPVSQCFWCNNVKLLVPDAGEDLRAEEGGGSVKWELIEKVINMDRGNNGYVQDELTMARLSNFRNDDDLHLTEVLMDEKKNKINITGEVLRIKEVLLHSHDQATEIGWPLNEPRKHNSKWIGHLAQILIQ</sequence>
<evidence type="ECO:0000256" key="1">
    <source>
        <dbReference type="SAM" id="MobiDB-lite"/>
    </source>
</evidence>
<protein>
    <submittedName>
        <fullName evidence="2">Mediator of RNA polymerase II transcription subunit 26b</fullName>
    </submittedName>
</protein>
<dbReference type="PANTHER" id="PTHR46554:SF2">
    <property type="entry name" value="TFIIS N-TERMINAL DOMAIN-CONTAINING PROTEIN"/>
    <property type="match status" value="1"/>
</dbReference>
<organism evidence="2 3">
    <name type="scientific">Platanthera guangdongensis</name>
    <dbReference type="NCBI Taxonomy" id="2320717"/>
    <lineage>
        <taxon>Eukaryota</taxon>
        <taxon>Viridiplantae</taxon>
        <taxon>Streptophyta</taxon>
        <taxon>Embryophyta</taxon>
        <taxon>Tracheophyta</taxon>
        <taxon>Spermatophyta</taxon>
        <taxon>Magnoliopsida</taxon>
        <taxon>Liliopsida</taxon>
        <taxon>Asparagales</taxon>
        <taxon>Orchidaceae</taxon>
        <taxon>Orchidoideae</taxon>
        <taxon>Orchideae</taxon>
        <taxon>Orchidinae</taxon>
        <taxon>Platanthera</taxon>
    </lineage>
</organism>